<dbReference type="Pfam" id="PF13560">
    <property type="entry name" value="HTH_31"/>
    <property type="match status" value="1"/>
</dbReference>
<reference evidence="4 5" key="1">
    <citation type="submission" date="2019-01" db="EMBL/GenBank/DDBJ databases">
        <title>Novel species of Nocardioides.</title>
        <authorList>
            <person name="Liu Q."/>
            <person name="Xin Y.-H."/>
        </authorList>
    </citation>
    <scope>NUCLEOTIDE SEQUENCE [LARGE SCALE GENOMIC DNA]</scope>
    <source>
        <strain evidence="4 5">CGMCC 4.6875</strain>
    </source>
</reference>
<accession>A0A4V1RMR3</accession>
<dbReference type="Pfam" id="PF07883">
    <property type="entry name" value="Cupin_2"/>
    <property type="match status" value="1"/>
</dbReference>
<organism evidence="4 5">
    <name type="scientific">Nocardioides ganghwensis</name>
    <dbReference type="NCBI Taxonomy" id="252230"/>
    <lineage>
        <taxon>Bacteria</taxon>
        <taxon>Bacillati</taxon>
        <taxon>Actinomycetota</taxon>
        <taxon>Actinomycetes</taxon>
        <taxon>Propionibacteriales</taxon>
        <taxon>Nocardioidaceae</taxon>
        <taxon>Nocardioides</taxon>
    </lineage>
</organism>
<dbReference type="PROSITE" id="PS50943">
    <property type="entry name" value="HTH_CROC1"/>
    <property type="match status" value="1"/>
</dbReference>
<feature type="compositionally biased region" description="Low complexity" evidence="2">
    <location>
        <begin position="95"/>
        <end position="106"/>
    </location>
</feature>
<dbReference type="PANTHER" id="PTHR46797">
    <property type="entry name" value="HTH-TYPE TRANSCRIPTIONAL REGULATOR"/>
    <property type="match status" value="1"/>
</dbReference>
<evidence type="ECO:0000313" key="5">
    <source>
        <dbReference type="Proteomes" id="UP000293291"/>
    </source>
</evidence>
<comment type="caution">
    <text evidence="4">The sequence shown here is derived from an EMBL/GenBank/DDBJ whole genome shotgun (WGS) entry which is preliminary data.</text>
</comment>
<dbReference type="AlphaFoldDB" id="A0A4V1RMR3"/>
<dbReference type="InterPro" id="IPR050807">
    <property type="entry name" value="TransReg_Diox_bact_type"/>
</dbReference>
<dbReference type="InterPro" id="IPR011051">
    <property type="entry name" value="RmlC_Cupin_sf"/>
</dbReference>
<feature type="region of interest" description="Disordered" evidence="2">
    <location>
        <begin position="239"/>
        <end position="258"/>
    </location>
</feature>
<evidence type="ECO:0000256" key="1">
    <source>
        <dbReference type="ARBA" id="ARBA00023125"/>
    </source>
</evidence>
<sequence length="258" mass="27731">MHTDRTLSENRPEGADVTENQASTAEWIAIGDRIRSAREAAGISVRELARRVEVSASHVSQVERGLASFSVRALYNVVSELEISMDSLFDDVSPVAEAPSASDPSAGGAGHGRGSHGTFDPLVSGGIVLRAPERPTLPLAGGTRWERLTPRPENGAEFIEVVYPPAPQDGDRKIDFIQHSSREYGLVVSGSLTVQVGFETTVLHAGDSIAFDSVVPHRFWNSTPEEVRAVWFILDSPRSGAESADDAHLSLDGGRRGH</sequence>
<keyword evidence="1" id="KW-0238">DNA-binding</keyword>
<dbReference type="InterPro" id="IPR001387">
    <property type="entry name" value="Cro/C1-type_HTH"/>
</dbReference>
<dbReference type="InterPro" id="IPR010982">
    <property type="entry name" value="Lambda_DNA-bd_dom_sf"/>
</dbReference>
<name>A0A4V1RMR3_9ACTN</name>
<feature type="compositionally biased region" description="Basic and acidic residues" evidence="2">
    <location>
        <begin position="245"/>
        <end position="258"/>
    </location>
</feature>
<dbReference type="InterPro" id="IPR013096">
    <property type="entry name" value="Cupin_2"/>
</dbReference>
<dbReference type="SMART" id="SM00530">
    <property type="entry name" value="HTH_XRE"/>
    <property type="match status" value="1"/>
</dbReference>
<dbReference type="SUPFAM" id="SSF51182">
    <property type="entry name" value="RmlC-like cupins"/>
    <property type="match status" value="1"/>
</dbReference>
<evidence type="ECO:0000256" key="2">
    <source>
        <dbReference type="SAM" id="MobiDB-lite"/>
    </source>
</evidence>
<dbReference type="OrthoDB" id="5114244at2"/>
<feature type="region of interest" description="Disordered" evidence="2">
    <location>
        <begin position="95"/>
        <end position="116"/>
    </location>
</feature>
<feature type="domain" description="HTH cro/C1-type" evidence="3">
    <location>
        <begin position="34"/>
        <end position="88"/>
    </location>
</feature>
<gene>
    <name evidence="4" type="ORF">EUA07_06835</name>
</gene>
<dbReference type="Gene3D" id="1.10.260.40">
    <property type="entry name" value="lambda repressor-like DNA-binding domains"/>
    <property type="match status" value="1"/>
</dbReference>
<dbReference type="GO" id="GO:0005829">
    <property type="term" value="C:cytosol"/>
    <property type="evidence" value="ECO:0007669"/>
    <property type="project" value="TreeGrafter"/>
</dbReference>
<proteinExistence type="predicted"/>
<dbReference type="SUPFAM" id="SSF47413">
    <property type="entry name" value="lambda repressor-like DNA-binding domains"/>
    <property type="match status" value="1"/>
</dbReference>
<evidence type="ECO:0000259" key="3">
    <source>
        <dbReference type="PROSITE" id="PS50943"/>
    </source>
</evidence>
<evidence type="ECO:0000313" key="4">
    <source>
        <dbReference type="EMBL" id="RYC03257.1"/>
    </source>
</evidence>
<dbReference type="GO" id="GO:0003677">
    <property type="term" value="F:DNA binding"/>
    <property type="evidence" value="ECO:0007669"/>
    <property type="project" value="UniProtKB-KW"/>
</dbReference>
<dbReference type="Gene3D" id="2.60.120.10">
    <property type="entry name" value="Jelly Rolls"/>
    <property type="match status" value="1"/>
</dbReference>
<dbReference type="PANTHER" id="PTHR46797:SF1">
    <property type="entry name" value="METHYLPHOSPHONATE SYNTHASE"/>
    <property type="match status" value="1"/>
</dbReference>
<dbReference type="CDD" id="cd02209">
    <property type="entry name" value="cupin_XRE_C"/>
    <property type="match status" value="1"/>
</dbReference>
<keyword evidence="5" id="KW-1185">Reference proteome</keyword>
<dbReference type="GO" id="GO:0003700">
    <property type="term" value="F:DNA-binding transcription factor activity"/>
    <property type="evidence" value="ECO:0007669"/>
    <property type="project" value="TreeGrafter"/>
</dbReference>
<dbReference type="EMBL" id="SDWU01000006">
    <property type="protein sequence ID" value="RYC03257.1"/>
    <property type="molecule type" value="Genomic_DNA"/>
</dbReference>
<protein>
    <submittedName>
        <fullName evidence="4">XRE family transcriptional regulator</fullName>
    </submittedName>
</protein>
<dbReference type="CDD" id="cd00093">
    <property type="entry name" value="HTH_XRE"/>
    <property type="match status" value="1"/>
</dbReference>
<dbReference type="InterPro" id="IPR014710">
    <property type="entry name" value="RmlC-like_jellyroll"/>
</dbReference>
<dbReference type="Proteomes" id="UP000293291">
    <property type="component" value="Unassembled WGS sequence"/>
</dbReference>